<name>A0A0F8YEY8_9ZZZZ</name>
<dbReference type="AlphaFoldDB" id="A0A0F8YEY8"/>
<comment type="caution">
    <text evidence="1">The sequence shown here is derived from an EMBL/GenBank/DDBJ whole genome shotgun (WGS) entry which is preliminary data.</text>
</comment>
<accession>A0A0F8YEY8</accession>
<proteinExistence type="predicted"/>
<gene>
    <name evidence="1" type="ORF">LCGC14_3102130</name>
</gene>
<protein>
    <submittedName>
        <fullName evidence="1">Uncharacterized protein</fullName>
    </submittedName>
</protein>
<organism evidence="1">
    <name type="scientific">marine sediment metagenome</name>
    <dbReference type="NCBI Taxonomy" id="412755"/>
    <lineage>
        <taxon>unclassified sequences</taxon>
        <taxon>metagenomes</taxon>
        <taxon>ecological metagenomes</taxon>
    </lineage>
</organism>
<dbReference type="EMBL" id="LAZR01066881">
    <property type="protein sequence ID" value="KKK52714.1"/>
    <property type="molecule type" value="Genomic_DNA"/>
</dbReference>
<evidence type="ECO:0000313" key="1">
    <source>
        <dbReference type="EMBL" id="KKK52714.1"/>
    </source>
</evidence>
<feature type="non-terminal residue" evidence="1">
    <location>
        <position position="1"/>
    </location>
</feature>
<reference evidence="1" key="1">
    <citation type="journal article" date="2015" name="Nature">
        <title>Complex archaea that bridge the gap between prokaryotes and eukaryotes.</title>
        <authorList>
            <person name="Spang A."/>
            <person name="Saw J.H."/>
            <person name="Jorgensen S.L."/>
            <person name="Zaremba-Niedzwiedzka K."/>
            <person name="Martijn J."/>
            <person name="Lind A.E."/>
            <person name="van Eijk R."/>
            <person name="Schleper C."/>
            <person name="Guy L."/>
            <person name="Ettema T.J."/>
        </authorList>
    </citation>
    <scope>NUCLEOTIDE SEQUENCE</scope>
</reference>
<sequence length="27" mass="3232">IEFFKNYFNESLQNKMPEIINGKEIGK</sequence>